<sequence>MRLTIQHHTRYSYSSGVFLQPHALYLKPQQRGYVRLEAERLRVWPQPQALHERIDMLGNSCWLMWFPAERTDSFTVDLTLELELAEVNPYGFILLDAPQLPFQQYVYPEKMQGFLAPFLESEQDLALEAFARACMAQNRDLVSFLAQMAAVIHAEWQHEIRLTPDLWAPARTFQLKRGACRDLSWMLVHLLRQVGLATRYVSGYTYSSEAVEGHELHAWVEVFLPGAGWVGLDPSLGLLADGGYIPLAMGYHPEQVAPLQGILQGMQKPD</sequence>
<dbReference type="SUPFAM" id="SSF54001">
    <property type="entry name" value="Cysteine proteinases"/>
    <property type="match status" value="1"/>
</dbReference>
<feature type="domain" description="Transglutaminase-like" evidence="1">
    <location>
        <begin position="172"/>
        <end position="236"/>
    </location>
</feature>
<dbReference type="RefSeq" id="WP_009053714.1">
    <property type="nucleotide sequence ID" value="NZ_AJYA01000009.1"/>
</dbReference>
<protein>
    <submittedName>
        <fullName evidence="2">Transglutaminase domain-containing protein</fullName>
    </submittedName>
</protein>
<dbReference type="PATRIC" id="fig|1189621.3.peg.963"/>
<evidence type="ECO:0000259" key="1">
    <source>
        <dbReference type="SMART" id="SM00460"/>
    </source>
</evidence>
<dbReference type="AlphaFoldDB" id="I5C8B9"/>
<dbReference type="PANTHER" id="PTHR33490">
    <property type="entry name" value="BLR5614 PROTEIN-RELATED"/>
    <property type="match status" value="1"/>
</dbReference>
<proteinExistence type="predicted"/>
<dbReference type="Pfam" id="PF01841">
    <property type="entry name" value="Transglut_core"/>
    <property type="match status" value="1"/>
</dbReference>
<dbReference type="Gene3D" id="3.10.620.30">
    <property type="match status" value="1"/>
</dbReference>
<comment type="caution">
    <text evidence="2">The sequence shown here is derived from an EMBL/GenBank/DDBJ whole genome shotgun (WGS) entry which is preliminary data.</text>
</comment>
<evidence type="ECO:0000313" key="2">
    <source>
        <dbReference type="EMBL" id="EIM78071.1"/>
    </source>
</evidence>
<name>I5C8B9_9BACT</name>
<dbReference type="InterPro" id="IPR002931">
    <property type="entry name" value="Transglutaminase-like"/>
</dbReference>
<evidence type="ECO:0000313" key="3">
    <source>
        <dbReference type="Proteomes" id="UP000005551"/>
    </source>
</evidence>
<dbReference type="OrthoDB" id="9804872at2"/>
<dbReference type="SMART" id="SM00460">
    <property type="entry name" value="TGc"/>
    <property type="match status" value="1"/>
</dbReference>
<dbReference type="EMBL" id="AJYA01000009">
    <property type="protein sequence ID" value="EIM78071.1"/>
    <property type="molecule type" value="Genomic_DNA"/>
</dbReference>
<dbReference type="InterPro" id="IPR038765">
    <property type="entry name" value="Papain-like_cys_pep_sf"/>
</dbReference>
<dbReference type="InterPro" id="IPR013589">
    <property type="entry name" value="Bac_transglu_N"/>
</dbReference>
<accession>I5C8B9</accession>
<dbReference type="Proteomes" id="UP000005551">
    <property type="component" value="Unassembled WGS sequence"/>
</dbReference>
<dbReference type="PANTHER" id="PTHR33490:SF1">
    <property type="entry name" value="SLL1233 PROTEIN"/>
    <property type="match status" value="1"/>
</dbReference>
<dbReference type="Pfam" id="PF08379">
    <property type="entry name" value="Bact_transglu_N"/>
    <property type="match status" value="1"/>
</dbReference>
<reference evidence="2 3" key="1">
    <citation type="submission" date="2012-05" db="EMBL/GenBank/DDBJ databases">
        <title>Genome sequence of Nitritalea halalkaliphila LW7.</title>
        <authorList>
            <person name="Jangir P.K."/>
            <person name="Singh A."/>
            <person name="Shivaji S."/>
            <person name="Sharma R."/>
        </authorList>
    </citation>
    <scope>NUCLEOTIDE SEQUENCE [LARGE SCALE GENOMIC DNA]</scope>
    <source>
        <strain evidence="2 3">LW7</strain>
    </source>
</reference>
<gene>
    <name evidence="2" type="ORF">A3SI_04652</name>
</gene>
<organism evidence="2 3">
    <name type="scientific">Nitritalea halalkaliphila LW7</name>
    <dbReference type="NCBI Taxonomy" id="1189621"/>
    <lineage>
        <taxon>Bacteria</taxon>
        <taxon>Pseudomonadati</taxon>
        <taxon>Bacteroidota</taxon>
        <taxon>Cytophagia</taxon>
        <taxon>Cytophagales</taxon>
        <taxon>Cyclobacteriaceae</taxon>
        <taxon>Nitritalea</taxon>
    </lineage>
</organism>
<keyword evidence="3" id="KW-1185">Reference proteome</keyword>